<reference evidence="1 2" key="1">
    <citation type="submission" date="2019-07" db="EMBL/GenBank/DDBJ databases">
        <title>Whole genome shotgun sequence of Nocardia ninae NBRC 108245.</title>
        <authorList>
            <person name="Hosoyama A."/>
            <person name="Uohara A."/>
            <person name="Ohji S."/>
            <person name="Ichikawa N."/>
        </authorList>
    </citation>
    <scope>NUCLEOTIDE SEQUENCE [LARGE SCALE GENOMIC DNA]</scope>
    <source>
        <strain evidence="1 2">NBRC 108245</strain>
    </source>
</reference>
<keyword evidence="2" id="KW-1185">Reference proteome</keyword>
<dbReference type="EMBL" id="BJXA01000042">
    <property type="protein sequence ID" value="GEM40886.1"/>
    <property type="molecule type" value="Genomic_DNA"/>
</dbReference>
<protein>
    <recommendedName>
        <fullName evidence="3">DUF3310 domain-containing protein</fullName>
    </recommendedName>
</protein>
<dbReference type="OrthoDB" id="1684418at2"/>
<gene>
    <name evidence="1" type="ORF">NN4_54050</name>
</gene>
<sequence>MNSKVDPPYYQGFSNGAEMIDITENLTPNAAQAVQYIGRSCRMDGNNKGGIAEDLNKALWFITRELCRIGAETQARPRDSSRRIARMWGRIEDVPEGVEVTDIDGDGVVKVDGITFRTSYGRTGLLAERFETDGTDNDYAPFTEVIA</sequence>
<proteinExistence type="predicted"/>
<accession>A0A511MLU5</accession>
<name>A0A511MLU5_9NOCA</name>
<dbReference type="AlphaFoldDB" id="A0A511MLU5"/>
<evidence type="ECO:0008006" key="3">
    <source>
        <dbReference type="Google" id="ProtNLM"/>
    </source>
</evidence>
<dbReference type="RefSeq" id="WP_147136954.1">
    <property type="nucleotide sequence ID" value="NZ_BJXA01000042.1"/>
</dbReference>
<evidence type="ECO:0000313" key="2">
    <source>
        <dbReference type="Proteomes" id="UP000321424"/>
    </source>
</evidence>
<evidence type="ECO:0000313" key="1">
    <source>
        <dbReference type="EMBL" id="GEM40886.1"/>
    </source>
</evidence>
<organism evidence="1 2">
    <name type="scientific">Nocardia ninae NBRC 108245</name>
    <dbReference type="NCBI Taxonomy" id="1210091"/>
    <lineage>
        <taxon>Bacteria</taxon>
        <taxon>Bacillati</taxon>
        <taxon>Actinomycetota</taxon>
        <taxon>Actinomycetes</taxon>
        <taxon>Mycobacteriales</taxon>
        <taxon>Nocardiaceae</taxon>
        <taxon>Nocardia</taxon>
    </lineage>
</organism>
<comment type="caution">
    <text evidence="1">The sequence shown here is derived from an EMBL/GenBank/DDBJ whole genome shotgun (WGS) entry which is preliminary data.</text>
</comment>
<dbReference type="Proteomes" id="UP000321424">
    <property type="component" value="Unassembled WGS sequence"/>
</dbReference>